<dbReference type="SMART" id="SM00108">
    <property type="entry name" value="B_lectin"/>
    <property type="match status" value="1"/>
</dbReference>
<dbReference type="GO" id="GO:0006508">
    <property type="term" value="P:proteolysis"/>
    <property type="evidence" value="ECO:0007669"/>
    <property type="project" value="UniProtKB-KW"/>
</dbReference>
<feature type="compositionally biased region" description="Polar residues" evidence="5">
    <location>
        <begin position="417"/>
        <end position="450"/>
    </location>
</feature>
<dbReference type="InterPro" id="IPR006585">
    <property type="entry name" value="FTP1"/>
</dbReference>
<feature type="compositionally biased region" description="Low complexity" evidence="5">
    <location>
        <begin position="451"/>
        <end position="501"/>
    </location>
</feature>
<dbReference type="InterPro" id="IPR036426">
    <property type="entry name" value="Bulb-type_lectin_dom_sf"/>
</dbReference>
<dbReference type="Pfam" id="PF22633">
    <property type="entry name" value="F5_F8_type_C_2"/>
    <property type="match status" value="1"/>
</dbReference>
<evidence type="ECO:0000259" key="7">
    <source>
        <dbReference type="PROSITE" id="PS50927"/>
    </source>
</evidence>
<feature type="compositionally biased region" description="Polar residues" evidence="5">
    <location>
        <begin position="212"/>
        <end position="229"/>
    </location>
</feature>
<dbReference type="Pfam" id="PF01400">
    <property type="entry name" value="Astacin"/>
    <property type="match status" value="1"/>
</dbReference>
<dbReference type="SUPFAM" id="SSF55486">
    <property type="entry name" value="Metalloproteases ('zincins'), catalytic domain"/>
    <property type="match status" value="1"/>
</dbReference>
<feature type="region of interest" description="Disordered" evidence="5">
    <location>
        <begin position="208"/>
        <end position="229"/>
    </location>
</feature>
<dbReference type="PANTHER" id="PTHR10127">
    <property type="entry name" value="DISCOIDIN, CUB, EGF, LAMININ , AND ZINC METALLOPROTEASE DOMAIN CONTAINING"/>
    <property type="match status" value="1"/>
</dbReference>
<keyword evidence="6" id="KW-0732">Signal</keyword>
<evidence type="ECO:0008006" key="11">
    <source>
        <dbReference type="Google" id="ProtNLM"/>
    </source>
</evidence>
<dbReference type="Gene3D" id="3.40.390.10">
    <property type="entry name" value="Collagenase (Catalytic Domain)"/>
    <property type="match status" value="1"/>
</dbReference>
<dbReference type="AlphaFoldDB" id="A0A7C9BKL8"/>
<keyword evidence="4" id="KW-0862">Zinc</keyword>
<organism evidence="9 10">
    <name type="scientific">Salmonirosea aquatica</name>
    <dbReference type="NCBI Taxonomy" id="2654236"/>
    <lineage>
        <taxon>Bacteria</taxon>
        <taxon>Pseudomonadati</taxon>
        <taxon>Bacteroidota</taxon>
        <taxon>Cytophagia</taxon>
        <taxon>Cytophagales</taxon>
        <taxon>Spirosomataceae</taxon>
        <taxon>Salmonirosea</taxon>
    </lineage>
</organism>
<keyword evidence="2" id="KW-0106">Calcium</keyword>
<evidence type="ECO:0000256" key="1">
    <source>
        <dbReference type="ARBA" id="ARBA00022723"/>
    </source>
</evidence>
<dbReference type="SMART" id="SM00607">
    <property type="entry name" value="FTP"/>
    <property type="match status" value="1"/>
</dbReference>
<proteinExistence type="predicted"/>
<dbReference type="Gene3D" id="2.90.10.10">
    <property type="entry name" value="Bulb-type lectin domain"/>
    <property type="match status" value="3"/>
</dbReference>
<keyword evidence="4" id="KW-0378">Hydrolase</keyword>
<feature type="domain" description="Bulb-type lectin" evidence="7">
    <location>
        <begin position="24"/>
        <end position="143"/>
    </location>
</feature>
<keyword evidence="3" id="KW-1015">Disulfide bond</keyword>
<dbReference type="PROSITE" id="PS50927">
    <property type="entry name" value="BULB_LECTIN"/>
    <property type="match status" value="2"/>
</dbReference>
<comment type="caution">
    <text evidence="4">Lacks conserved residue(s) required for the propagation of feature annotation.</text>
</comment>
<dbReference type="GO" id="GO:0008270">
    <property type="term" value="F:zinc ion binding"/>
    <property type="evidence" value="ECO:0007669"/>
    <property type="project" value="UniProtKB-UniRule"/>
</dbReference>
<dbReference type="InterPro" id="IPR001506">
    <property type="entry name" value="Peptidase_M12A"/>
</dbReference>
<dbReference type="InterPro" id="IPR006026">
    <property type="entry name" value="Peptidase_Metallo"/>
</dbReference>
<feature type="chain" id="PRO_5028799051" description="Bulb-type lectin domain-containing protein" evidence="6">
    <location>
        <begin position="21"/>
        <end position="828"/>
    </location>
</feature>
<feature type="binding site" evidence="4">
    <location>
        <position position="309"/>
    </location>
    <ligand>
        <name>Zn(2+)</name>
        <dbReference type="ChEBI" id="CHEBI:29105"/>
        <note>catalytic</note>
    </ligand>
</feature>
<dbReference type="SUPFAM" id="SSF49785">
    <property type="entry name" value="Galactose-binding domain-like"/>
    <property type="match status" value="1"/>
</dbReference>
<accession>A0A7C9BKL8</accession>
<dbReference type="PANTHER" id="PTHR10127:SF883">
    <property type="entry name" value="ZINC METALLOPROTEINASE NAS-8"/>
    <property type="match status" value="1"/>
</dbReference>
<comment type="caution">
    <text evidence="9">The sequence shown here is derived from an EMBL/GenBank/DDBJ whole genome shotgun (WGS) entry which is preliminary data.</text>
</comment>
<feature type="signal peptide" evidence="6">
    <location>
        <begin position="1"/>
        <end position="20"/>
    </location>
</feature>
<evidence type="ECO:0000256" key="6">
    <source>
        <dbReference type="SAM" id="SignalP"/>
    </source>
</evidence>
<protein>
    <recommendedName>
        <fullName evidence="11">Bulb-type lectin domain-containing protein</fullName>
    </recommendedName>
</protein>
<evidence type="ECO:0000256" key="2">
    <source>
        <dbReference type="ARBA" id="ARBA00022837"/>
    </source>
</evidence>
<dbReference type="RefSeq" id="WP_152764048.1">
    <property type="nucleotide sequence ID" value="NZ_WHLY01000002.1"/>
</dbReference>
<dbReference type="InterPro" id="IPR008979">
    <property type="entry name" value="Galactose-bd-like_sf"/>
</dbReference>
<dbReference type="InterPro" id="IPR024079">
    <property type="entry name" value="MetalloPept_cat_dom_sf"/>
</dbReference>
<evidence type="ECO:0000313" key="9">
    <source>
        <dbReference type="EMBL" id="MPR36283.1"/>
    </source>
</evidence>
<dbReference type="InterPro" id="IPR034035">
    <property type="entry name" value="Astacin-like_dom"/>
</dbReference>
<feature type="binding site" evidence="4">
    <location>
        <position position="305"/>
    </location>
    <ligand>
        <name>Zn(2+)</name>
        <dbReference type="ChEBI" id="CHEBI:29105"/>
        <note>catalytic</note>
    </ligand>
</feature>
<sequence>MKNFISSVFLVLILAHSAFAQSGTSTLAVGGKLTEGQRLYSPNKSHYLAMQADGNLCIYTSSDKFVWCSMAAKGSGSYLTMQADGNLVVIDGENQPAWSTETQAYFDAKYGNDDWKPVRAALEEDGTLGLYTAANRKVWSSKAGKTDTGAAVASAVESLPVEGYTGPTVKKQLNIVLPFSKKAQNVEVEIADGKVIYQRDMILGDVGDFSDATPSNDPASNDDQSQRWPNSTIPYVIQAGHPRKDLILLAIKEVHDKTNLCVVPRTNQTDYVEFVSKKGNWAALGRNGGRQEISIEYNSMGSAAHEILHAAGFYHVQSREDRDNYVTINFGNIQEGFSGNFQKEGKETNIGAYDFGSIMHYPAKGFSKNGRNTIDVKNPQALGSKIMGQRDGLSAGDVAVVNTFYPPGACKPAGTELVSSTSGKLPTTSTQTTEPAGTGTNTGVPTRPTSTGTNTGVPTRPTGTGTNTGVPTRPTSTGTNTGAPTRPTGTGTNTGVPTRPTSTGTNTGVPTRPMGIETATLKYQPRMKPGDRLIEGEKMVSANGQYQLRGTTDGNFVIEEVQTGRPVYTFPLSNPFGERPAKSYLSYNPDGNICIQSIQNKSYCATDGRDKVAPVILNKSIYAELTDNGRLILVDKEGREIWATTPSPPNTGGSLTNLALGKKATQSFNADSKYTTNAGPEKAVDGNTEAILKNDPSNSVAHIQPYKGYQHWEVDLGAVYDIDHIVIWNRKDCCWEELKNFIVTVSPTTIRWRIGLGGKDSAPVGMAQPVADGYETGLNIGPLSPAWTADLNSFTLKINRKGRYVCITIPDGTSTISLSLAEVQVFGK</sequence>
<dbReference type="InterPro" id="IPR001480">
    <property type="entry name" value="Bulb-type_lectin_dom"/>
</dbReference>
<dbReference type="PRINTS" id="PR00480">
    <property type="entry name" value="ASTACIN"/>
</dbReference>
<keyword evidence="10" id="KW-1185">Reference proteome</keyword>
<evidence type="ECO:0000313" key="10">
    <source>
        <dbReference type="Proteomes" id="UP000479293"/>
    </source>
</evidence>
<reference evidence="9 10" key="1">
    <citation type="submission" date="2019-10" db="EMBL/GenBank/DDBJ databases">
        <title>Draft Genome Sequence of Cytophagaceae sp. SJW1-29.</title>
        <authorList>
            <person name="Choi A."/>
        </authorList>
    </citation>
    <scope>NUCLEOTIDE SEQUENCE [LARGE SCALE GENOMIC DNA]</scope>
    <source>
        <strain evidence="9 10">SJW1-29</strain>
    </source>
</reference>
<feature type="region of interest" description="Disordered" evidence="5">
    <location>
        <begin position="415"/>
        <end position="513"/>
    </location>
</feature>
<dbReference type="CDD" id="cd04280">
    <property type="entry name" value="ZnMc_astacin_like"/>
    <property type="match status" value="1"/>
</dbReference>
<keyword evidence="4" id="KW-0482">Metalloprotease</keyword>
<comment type="cofactor">
    <cofactor evidence="4">
        <name>Zn(2+)</name>
        <dbReference type="ChEBI" id="CHEBI:29105"/>
    </cofactor>
    <text evidence="4">Binds 1 zinc ion per subunit.</text>
</comment>
<dbReference type="PROSITE" id="PS51864">
    <property type="entry name" value="ASTACIN"/>
    <property type="match status" value="1"/>
</dbReference>
<name>A0A7C9BKL8_9BACT</name>
<feature type="domain" description="Bulb-type lectin" evidence="7">
    <location>
        <begin position="524"/>
        <end position="646"/>
    </location>
</feature>
<gene>
    <name evidence="9" type="ORF">GBK04_23795</name>
</gene>
<keyword evidence="4" id="KW-0645">Protease</keyword>
<evidence type="ECO:0000256" key="5">
    <source>
        <dbReference type="SAM" id="MobiDB-lite"/>
    </source>
</evidence>
<evidence type="ECO:0000256" key="4">
    <source>
        <dbReference type="PROSITE-ProRule" id="PRU01211"/>
    </source>
</evidence>
<dbReference type="GO" id="GO:0004222">
    <property type="term" value="F:metalloendopeptidase activity"/>
    <property type="evidence" value="ECO:0007669"/>
    <property type="project" value="UniProtKB-UniRule"/>
</dbReference>
<dbReference type="SUPFAM" id="SSF51110">
    <property type="entry name" value="alpha-D-mannose-specific plant lectins"/>
    <property type="match status" value="2"/>
</dbReference>
<evidence type="ECO:0000256" key="3">
    <source>
        <dbReference type="ARBA" id="ARBA00023157"/>
    </source>
</evidence>
<feature type="active site" evidence="4">
    <location>
        <position position="306"/>
    </location>
</feature>
<feature type="domain" description="Peptidase M12A" evidence="8">
    <location>
        <begin position="219"/>
        <end position="411"/>
    </location>
</feature>
<feature type="binding site" evidence="4">
    <location>
        <position position="315"/>
    </location>
    <ligand>
        <name>Zn(2+)</name>
        <dbReference type="ChEBI" id="CHEBI:29105"/>
        <note>catalytic</note>
    </ligand>
</feature>
<dbReference type="Gene3D" id="2.60.120.260">
    <property type="entry name" value="Galactose-binding domain-like"/>
    <property type="match status" value="1"/>
</dbReference>
<evidence type="ECO:0000259" key="8">
    <source>
        <dbReference type="PROSITE" id="PS51864"/>
    </source>
</evidence>
<keyword evidence="1 4" id="KW-0479">Metal-binding</keyword>
<dbReference type="Proteomes" id="UP000479293">
    <property type="component" value="Unassembled WGS sequence"/>
</dbReference>
<dbReference type="EMBL" id="WHLY01000002">
    <property type="protein sequence ID" value="MPR36283.1"/>
    <property type="molecule type" value="Genomic_DNA"/>
</dbReference>
<dbReference type="SMART" id="SM00235">
    <property type="entry name" value="ZnMc"/>
    <property type="match status" value="1"/>
</dbReference>